<dbReference type="InterPro" id="IPR015797">
    <property type="entry name" value="NUDIX_hydrolase-like_dom_sf"/>
</dbReference>
<dbReference type="InterPro" id="IPR000086">
    <property type="entry name" value="NUDIX_hydrolase_dom"/>
</dbReference>
<evidence type="ECO:0000259" key="2">
    <source>
        <dbReference type="PROSITE" id="PS51462"/>
    </source>
</evidence>
<evidence type="ECO:0000313" key="4">
    <source>
        <dbReference type="EMBL" id="WJW69517.1"/>
    </source>
</evidence>
<dbReference type="PANTHER" id="PTHR43222">
    <property type="entry name" value="NUDIX HYDROLASE 23"/>
    <property type="match status" value="1"/>
</dbReference>
<organism evidence="3 5">
    <name type="scientific">Candidatus Chlorohelix allophototropha</name>
    <dbReference type="NCBI Taxonomy" id="3003348"/>
    <lineage>
        <taxon>Bacteria</taxon>
        <taxon>Bacillati</taxon>
        <taxon>Chloroflexota</taxon>
        <taxon>Chloroflexia</taxon>
        <taxon>Candidatus Chloroheliales</taxon>
        <taxon>Candidatus Chloroheliaceae</taxon>
        <taxon>Candidatus Chlorohelix</taxon>
    </lineage>
</organism>
<dbReference type="RefSeq" id="WP_341471397.1">
    <property type="nucleotide sequence ID" value="NZ_CP128400.1"/>
</dbReference>
<accession>A0A8T7M676</accession>
<dbReference type="SUPFAM" id="SSF55811">
    <property type="entry name" value="Nudix"/>
    <property type="match status" value="1"/>
</dbReference>
<dbReference type="PROSITE" id="PS00893">
    <property type="entry name" value="NUDIX_BOX"/>
    <property type="match status" value="1"/>
</dbReference>
<keyword evidence="1" id="KW-0378">Hydrolase</keyword>
<reference evidence="4" key="2">
    <citation type="journal article" date="2024" name="Nature">
        <title>Anoxygenic phototroph of the Chloroflexota uses a type I reaction centre.</title>
        <authorList>
            <person name="Tsuji J.M."/>
            <person name="Shaw N.A."/>
            <person name="Nagashima S."/>
            <person name="Venkiteswaran J.J."/>
            <person name="Schiff S.L."/>
            <person name="Watanabe T."/>
            <person name="Fukui M."/>
            <person name="Hanada S."/>
            <person name="Tank M."/>
            <person name="Neufeld J.D."/>
        </authorList>
    </citation>
    <scope>NUCLEOTIDE SEQUENCE</scope>
    <source>
        <strain evidence="4">L227-S17</strain>
    </source>
</reference>
<dbReference type="EMBL" id="JACATZ010000003">
    <property type="protein sequence ID" value="NWJ47605.1"/>
    <property type="molecule type" value="Genomic_DNA"/>
</dbReference>
<proteinExistence type="predicted"/>
<dbReference type="PROSITE" id="PS51462">
    <property type="entry name" value="NUDIX"/>
    <property type="match status" value="1"/>
</dbReference>
<dbReference type="AlphaFoldDB" id="A0A8T7M676"/>
<evidence type="ECO:0000313" key="5">
    <source>
        <dbReference type="Proteomes" id="UP000521676"/>
    </source>
</evidence>
<dbReference type="Proteomes" id="UP000521676">
    <property type="component" value="Unassembled WGS sequence"/>
</dbReference>
<dbReference type="InterPro" id="IPR020084">
    <property type="entry name" value="NUDIX_hydrolase_CS"/>
</dbReference>
<name>A0A8T7M676_9CHLR</name>
<gene>
    <name evidence="3" type="ORF">HXX08_17250</name>
    <name evidence="4" type="ORF">OZ401_003134</name>
</gene>
<dbReference type="EMBL" id="CP128400">
    <property type="protein sequence ID" value="WJW69517.1"/>
    <property type="molecule type" value="Genomic_DNA"/>
</dbReference>
<protein>
    <submittedName>
        <fullName evidence="3">NUDIX domain-containing protein</fullName>
    </submittedName>
</protein>
<evidence type="ECO:0000313" key="3">
    <source>
        <dbReference type="EMBL" id="NWJ47605.1"/>
    </source>
</evidence>
<evidence type="ECO:0000313" key="6">
    <source>
        <dbReference type="Proteomes" id="UP001431572"/>
    </source>
</evidence>
<sequence length="162" mass="17877">MCATPLKALLNFGTIRPTCPMCGYIVFQDPKVVAVVLVEYEGKVLLGKRNINPGLGKWSFLSGFVDRCEKVEEAALREVKEETNLDVTLTALLGVYSDTSNPNILIVYRAEVKGSILDMTPEPEEVSELAFFSLDALPELAFPFDGKIIHHFATGDRQIALD</sequence>
<dbReference type="PANTHER" id="PTHR43222:SF2">
    <property type="entry name" value="NUDIX HYDROLASE 23, CHLOROPLASTIC"/>
    <property type="match status" value="1"/>
</dbReference>
<keyword evidence="6" id="KW-1185">Reference proteome</keyword>
<dbReference type="Proteomes" id="UP001431572">
    <property type="component" value="Chromosome 2"/>
</dbReference>
<feature type="domain" description="Nudix hydrolase" evidence="2">
    <location>
        <begin position="27"/>
        <end position="154"/>
    </location>
</feature>
<dbReference type="Pfam" id="PF00293">
    <property type="entry name" value="NUDIX"/>
    <property type="match status" value="1"/>
</dbReference>
<evidence type="ECO:0000256" key="1">
    <source>
        <dbReference type="ARBA" id="ARBA00022801"/>
    </source>
</evidence>
<dbReference type="GO" id="GO:0016787">
    <property type="term" value="F:hydrolase activity"/>
    <property type="evidence" value="ECO:0007669"/>
    <property type="project" value="UniProtKB-KW"/>
</dbReference>
<dbReference type="Gene3D" id="3.90.79.10">
    <property type="entry name" value="Nucleoside Triphosphate Pyrophosphohydrolase"/>
    <property type="match status" value="1"/>
</dbReference>
<reference evidence="3 5" key="1">
    <citation type="submission" date="2020-06" db="EMBL/GenBank/DDBJ databases">
        <title>Anoxygenic phototrophic Chloroflexota member uses a Type I reaction center.</title>
        <authorList>
            <person name="Tsuji J.M."/>
            <person name="Shaw N.A."/>
            <person name="Nagashima S."/>
            <person name="Venkiteswaran J."/>
            <person name="Schiff S.L."/>
            <person name="Hanada S."/>
            <person name="Tank M."/>
            <person name="Neufeld J.D."/>
        </authorList>
    </citation>
    <scope>NUCLEOTIDE SEQUENCE [LARGE SCALE GENOMIC DNA]</scope>
    <source>
        <strain evidence="3">L227-S17</strain>
    </source>
</reference>